<sequence>MNHPATFPPHNQSVVTMAGRELQRECHAASFHAGWWHFGANNLADECQSRSRFGLAVAAEKIALIHSEVSEALEGIRKNKQDEHLPHRKSVEVELADAVIRIADLAGALGLDLGGAIAEKMAYNAQRADHKPEARAAAGGKAF</sequence>
<dbReference type="CDD" id="cd11542">
    <property type="entry name" value="NTP-PPase_u5"/>
    <property type="match status" value="1"/>
</dbReference>
<dbReference type="EMBL" id="LR796684">
    <property type="protein sequence ID" value="CAB4159252.1"/>
    <property type="molecule type" value="Genomic_DNA"/>
</dbReference>
<dbReference type="SUPFAM" id="SSF101386">
    <property type="entry name" value="all-alpha NTP pyrophosphatases"/>
    <property type="match status" value="1"/>
</dbReference>
<evidence type="ECO:0000313" key="1">
    <source>
        <dbReference type="EMBL" id="CAB4159252.1"/>
    </source>
</evidence>
<gene>
    <name evidence="1" type="ORF">UFOVP707_67</name>
</gene>
<name>A0A6J5NKL9_9CAUD</name>
<accession>A0A6J5NKL9</accession>
<dbReference type="Gene3D" id="1.10.287.1080">
    <property type="entry name" value="MazG-like"/>
    <property type="match status" value="1"/>
</dbReference>
<protein>
    <submittedName>
        <fullName evidence="1">NTP-PPase_u5 domain containing protein</fullName>
    </submittedName>
</protein>
<organism evidence="1">
    <name type="scientific">uncultured Caudovirales phage</name>
    <dbReference type="NCBI Taxonomy" id="2100421"/>
    <lineage>
        <taxon>Viruses</taxon>
        <taxon>Duplodnaviria</taxon>
        <taxon>Heunggongvirae</taxon>
        <taxon>Uroviricota</taxon>
        <taxon>Caudoviricetes</taxon>
        <taxon>Peduoviridae</taxon>
        <taxon>Maltschvirus</taxon>
        <taxon>Maltschvirus maltsch</taxon>
    </lineage>
</organism>
<proteinExistence type="predicted"/>
<reference evidence="1" key="1">
    <citation type="submission" date="2020-04" db="EMBL/GenBank/DDBJ databases">
        <authorList>
            <person name="Chiriac C."/>
            <person name="Salcher M."/>
            <person name="Ghai R."/>
            <person name="Kavagutti S V."/>
        </authorList>
    </citation>
    <scope>NUCLEOTIDE SEQUENCE</scope>
</reference>